<organism evidence="3 4">
    <name type="scientific">Rhodoferax lacus</name>
    <dbReference type="NCBI Taxonomy" id="2184758"/>
    <lineage>
        <taxon>Bacteria</taxon>
        <taxon>Pseudomonadati</taxon>
        <taxon>Pseudomonadota</taxon>
        <taxon>Betaproteobacteria</taxon>
        <taxon>Burkholderiales</taxon>
        <taxon>Comamonadaceae</taxon>
        <taxon>Rhodoferax</taxon>
    </lineage>
</organism>
<dbReference type="Proteomes" id="UP000260665">
    <property type="component" value="Unassembled WGS sequence"/>
</dbReference>
<feature type="transmembrane region" description="Helical" evidence="1">
    <location>
        <begin position="26"/>
        <end position="52"/>
    </location>
</feature>
<dbReference type="PANTHER" id="PTHR37938">
    <property type="entry name" value="BLL0215 PROTEIN"/>
    <property type="match status" value="1"/>
</dbReference>
<dbReference type="InterPro" id="IPR005182">
    <property type="entry name" value="YdbS-like_PH"/>
</dbReference>
<dbReference type="PANTHER" id="PTHR37938:SF1">
    <property type="entry name" value="BLL0215 PROTEIN"/>
    <property type="match status" value="1"/>
</dbReference>
<keyword evidence="1" id="KW-1133">Transmembrane helix</keyword>
<evidence type="ECO:0000313" key="3">
    <source>
        <dbReference type="EMBL" id="RFO98164.1"/>
    </source>
</evidence>
<dbReference type="AlphaFoldDB" id="A0A3E1RFN8"/>
<sequence length="140" mass="15198">MSSYIEGALVKDEKLVHVGHISLWSLWHLLVAGVVLIPLFGAGLILLAIAFVRYRSFELGVTTRRVIVKRGFISRQTIEMNLSKVESVQVEQSALGRIFNFGTLIVAGTGASHAPMTGIAEPMAFRKAFIEAQDSAKSAA</sequence>
<dbReference type="RefSeq" id="WP_117174820.1">
    <property type="nucleotide sequence ID" value="NZ_QFZK01000002.1"/>
</dbReference>
<name>A0A3E1RFN8_9BURK</name>
<evidence type="ECO:0000313" key="4">
    <source>
        <dbReference type="Proteomes" id="UP000260665"/>
    </source>
</evidence>
<keyword evidence="4" id="KW-1185">Reference proteome</keyword>
<gene>
    <name evidence="3" type="ORF">DIC66_05470</name>
</gene>
<dbReference type="Pfam" id="PF03703">
    <property type="entry name" value="bPH_2"/>
    <property type="match status" value="1"/>
</dbReference>
<keyword evidence="1" id="KW-0812">Transmembrane</keyword>
<keyword evidence="1" id="KW-0472">Membrane</keyword>
<accession>A0A3E1RFN8</accession>
<protein>
    <recommendedName>
        <fullName evidence="2">YdbS-like PH domain-containing protein</fullName>
    </recommendedName>
</protein>
<evidence type="ECO:0000256" key="1">
    <source>
        <dbReference type="SAM" id="Phobius"/>
    </source>
</evidence>
<dbReference type="OrthoDB" id="3378680at2"/>
<dbReference type="EMBL" id="QFZK01000002">
    <property type="protein sequence ID" value="RFO98164.1"/>
    <property type="molecule type" value="Genomic_DNA"/>
</dbReference>
<reference evidence="3 4" key="1">
    <citation type="submission" date="2018-05" db="EMBL/GenBank/DDBJ databases">
        <title>Rhodoferax soyangensis sp.nov., isolated from an oligotrophic freshwater lake.</title>
        <authorList>
            <person name="Park M."/>
        </authorList>
    </citation>
    <scope>NUCLEOTIDE SEQUENCE [LARGE SCALE GENOMIC DNA]</scope>
    <source>
        <strain evidence="3 4">IMCC26218</strain>
    </source>
</reference>
<feature type="domain" description="YdbS-like PH" evidence="2">
    <location>
        <begin position="54"/>
        <end position="127"/>
    </location>
</feature>
<proteinExistence type="predicted"/>
<evidence type="ECO:0000259" key="2">
    <source>
        <dbReference type="Pfam" id="PF03703"/>
    </source>
</evidence>
<comment type="caution">
    <text evidence="3">The sequence shown here is derived from an EMBL/GenBank/DDBJ whole genome shotgun (WGS) entry which is preliminary data.</text>
</comment>